<evidence type="ECO:0000313" key="2">
    <source>
        <dbReference type="EMBL" id="CAL8133731.1"/>
    </source>
</evidence>
<feature type="transmembrane region" description="Helical" evidence="1">
    <location>
        <begin position="104"/>
        <end position="121"/>
    </location>
</feature>
<keyword evidence="1" id="KW-1133">Transmembrane helix</keyword>
<accession>A0ABP1RR85</accession>
<keyword evidence="1" id="KW-0472">Membrane</keyword>
<sequence>MSFLFLKSVAQISASVLNSGMDCLVLTLSFTVYQFTTITLKDVENMKEKNIMKVAKQLETYFTLFNDFASQIVLWWFCMGLPWIPARMIENLPGINVSSIATCVYIWASIALYVVFMFLFAETRRKIETFRNLACRRFLENSAKDMSSLVKISLQNAVVQGGPFFQITYGFMGSIFGVMVAYGFLALQLRIGMLSYKKCV</sequence>
<gene>
    <name evidence="2" type="ORF">ODALV1_LOCUS25198</name>
</gene>
<dbReference type="EMBL" id="CAXLJM020000101">
    <property type="protein sequence ID" value="CAL8133731.1"/>
    <property type="molecule type" value="Genomic_DNA"/>
</dbReference>
<organism evidence="2 3">
    <name type="scientific">Orchesella dallaii</name>
    <dbReference type="NCBI Taxonomy" id="48710"/>
    <lineage>
        <taxon>Eukaryota</taxon>
        <taxon>Metazoa</taxon>
        <taxon>Ecdysozoa</taxon>
        <taxon>Arthropoda</taxon>
        <taxon>Hexapoda</taxon>
        <taxon>Collembola</taxon>
        <taxon>Entomobryomorpha</taxon>
        <taxon>Entomobryoidea</taxon>
        <taxon>Orchesellidae</taxon>
        <taxon>Orchesellinae</taxon>
        <taxon>Orchesella</taxon>
    </lineage>
</organism>
<name>A0ABP1RR85_9HEXA</name>
<feature type="transmembrane region" description="Helical" evidence="1">
    <location>
        <begin position="61"/>
        <end position="84"/>
    </location>
</feature>
<evidence type="ECO:0000313" key="3">
    <source>
        <dbReference type="Proteomes" id="UP001642540"/>
    </source>
</evidence>
<protein>
    <submittedName>
        <fullName evidence="2">Uncharacterized protein</fullName>
    </submittedName>
</protein>
<keyword evidence="3" id="KW-1185">Reference proteome</keyword>
<keyword evidence="1" id="KW-0812">Transmembrane</keyword>
<proteinExistence type="predicted"/>
<reference evidence="2 3" key="1">
    <citation type="submission" date="2024-08" db="EMBL/GenBank/DDBJ databases">
        <authorList>
            <person name="Cucini C."/>
            <person name="Frati F."/>
        </authorList>
    </citation>
    <scope>NUCLEOTIDE SEQUENCE [LARGE SCALE GENOMIC DNA]</scope>
</reference>
<feature type="transmembrane region" description="Helical" evidence="1">
    <location>
        <begin position="167"/>
        <end position="187"/>
    </location>
</feature>
<evidence type="ECO:0000256" key="1">
    <source>
        <dbReference type="SAM" id="Phobius"/>
    </source>
</evidence>
<dbReference type="Proteomes" id="UP001642540">
    <property type="component" value="Unassembled WGS sequence"/>
</dbReference>
<comment type="caution">
    <text evidence="2">The sequence shown here is derived from an EMBL/GenBank/DDBJ whole genome shotgun (WGS) entry which is preliminary data.</text>
</comment>